<keyword evidence="1" id="KW-0238">DNA-binding</keyword>
<dbReference type="KEGG" id="pta:HPL003_03640"/>
<dbReference type="SUPFAM" id="SSF47413">
    <property type="entry name" value="lambda repressor-like DNA-binding domains"/>
    <property type="match status" value="1"/>
</dbReference>
<feature type="domain" description="HTH cro/C1-type" evidence="2">
    <location>
        <begin position="8"/>
        <end position="62"/>
    </location>
</feature>
<dbReference type="PANTHER" id="PTHR46558">
    <property type="entry name" value="TRACRIPTIONAL REGULATORY PROTEIN-RELATED-RELATED"/>
    <property type="match status" value="1"/>
</dbReference>
<dbReference type="InterPro" id="IPR001387">
    <property type="entry name" value="Cro/C1-type_HTH"/>
</dbReference>
<evidence type="ECO:0000259" key="2">
    <source>
        <dbReference type="PROSITE" id="PS50943"/>
    </source>
</evidence>
<dbReference type="HOGENOM" id="CLU_066192_4_4_9"/>
<dbReference type="AlphaFoldDB" id="G7VT87"/>
<dbReference type="SMART" id="SM00530">
    <property type="entry name" value="HTH_XRE"/>
    <property type="match status" value="1"/>
</dbReference>
<evidence type="ECO:0000313" key="4">
    <source>
        <dbReference type="Proteomes" id="UP000005876"/>
    </source>
</evidence>
<dbReference type="GO" id="GO:0003677">
    <property type="term" value="F:DNA binding"/>
    <property type="evidence" value="ECO:0007669"/>
    <property type="project" value="UniProtKB-KW"/>
</dbReference>
<dbReference type="eggNOG" id="COG1396">
    <property type="taxonomic scope" value="Bacteria"/>
</dbReference>
<reference evidence="4" key="1">
    <citation type="submission" date="2011-11" db="EMBL/GenBank/DDBJ databases">
        <title>Complete sequence of Paenibacillus terrae HPL-003.</title>
        <authorList>
            <person name="Shin S.H."/>
            <person name="Kim S."/>
            <person name="Kim J.Y."/>
        </authorList>
    </citation>
    <scope>NUCLEOTIDE SEQUENCE [LARGE SCALE GENOMIC DNA]</scope>
    <source>
        <strain evidence="4">HPL-003</strain>
    </source>
</reference>
<dbReference type="RefSeq" id="WP_014278281.1">
    <property type="nucleotide sequence ID" value="NC_016641.1"/>
</dbReference>
<name>G7VT87_PAETH</name>
<protein>
    <recommendedName>
        <fullName evidence="2">HTH cro/C1-type domain-containing protein</fullName>
    </recommendedName>
</protein>
<organism evidence="3 4">
    <name type="scientific">Paenibacillus terrae (strain HPL-003)</name>
    <dbReference type="NCBI Taxonomy" id="985665"/>
    <lineage>
        <taxon>Bacteria</taxon>
        <taxon>Bacillati</taxon>
        <taxon>Bacillota</taxon>
        <taxon>Bacilli</taxon>
        <taxon>Bacillales</taxon>
        <taxon>Paenibacillaceae</taxon>
        <taxon>Paenibacillus</taxon>
    </lineage>
</organism>
<dbReference type="OrthoDB" id="2003870at2"/>
<reference key="2">
    <citation type="submission" date="2011-11" db="EMBL/GenBank/DDBJ databases">
        <authorList>
            <person name="Shin S.H."/>
            <person name="Kim S."/>
            <person name="Kim J.Y."/>
        </authorList>
    </citation>
    <scope>NUCLEOTIDE SEQUENCE</scope>
    <source>
        <strain>HPL-003</strain>
    </source>
</reference>
<dbReference type="InterPro" id="IPR010982">
    <property type="entry name" value="Lambda_DNA-bd_dom_sf"/>
</dbReference>
<sequence>MKTLGEKIKSIRKLNKLNQTDFSSAIGVSQGTLSELEKDKYKPSLETIIALKLNFDVDLDWLLLEGAVASNSGLFCVKIDDLESNVISGFRKLSLGDKQEIEGIVQLKLKRYREK</sequence>
<dbReference type="PANTHER" id="PTHR46558:SF13">
    <property type="entry name" value="HTH-TYPE TRANSCRIPTIONAL REGULATOR IMMR"/>
    <property type="match status" value="1"/>
</dbReference>
<proteinExistence type="predicted"/>
<dbReference type="Proteomes" id="UP000005876">
    <property type="component" value="Chromosome"/>
</dbReference>
<gene>
    <name evidence="3" type="ordered locus">HPL003_03640</name>
</gene>
<reference evidence="3 4" key="3">
    <citation type="journal article" date="2012" name="J. Bacteriol.">
        <title>Genome Sequence of Paenibacillus terrae HPL-003, a Xylanase-Producing Bacterium Isolated from Soil Found in Forest Residue.</title>
        <authorList>
            <person name="Shin S.H."/>
            <person name="Kim S."/>
            <person name="Kim J.Y."/>
            <person name="Song H.Y."/>
            <person name="Cho S.J."/>
            <person name="Kim D.R."/>
            <person name="Lee K.I."/>
            <person name="Lim H.K."/>
            <person name="Park N.J."/>
            <person name="Hwang I.T."/>
            <person name="Yang K.S."/>
        </authorList>
    </citation>
    <scope>NUCLEOTIDE SEQUENCE [LARGE SCALE GENOMIC DNA]</scope>
    <source>
        <strain evidence="3 4">HPL-003</strain>
    </source>
</reference>
<accession>G7VT87</accession>
<dbReference type="Gene3D" id="1.10.260.40">
    <property type="entry name" value="lambda repressor-like DNA-binding domains"/>
    <property type="match status" value="1"/>
</dbReference>
<dbReference type="CDD" id="cd00093">
    <property type="entry name" value="HTH_XRE"/>
    <property type="match status" value="1"/>
</dbReference>
<dbReference type="STRING" id="985665.HPL003_03640"/>
<evidence type="ECO:0000256" key="1">
    <source>
        <dbReference type="ARBA" id="ARBA00023125"/>
    </source>
</evidence>
<dbReference type="Pfam" id="PF01381">
    <property type="entry name" value="HTH_3"/>
    <property type="match status" value="1"/>
</dbReference>
<dbReference type="EMBL" id="CP003107">
    <property type="protein sequence ID" value="AET57502.1"/>
    <property type="molecule type" value="Genomic_DNA"/>
</dbReference>
<evidence type="ECO:0000313" key="3">
    <source>
        <dbReference type="EMBL" id="AET57502.1"/>
    </source>
</evidence>
<dbReference type="PROSITE" id="PS50943">
    <property type="entry name" value="HTH_CROC1"/>
    <property type="match status" value="1"/>
</dbReference>